<dbReference type="AlphaFoldDB" id="J4GWZ0"/>
<evidence type="ECO:0000313" key="3">
    <source>
        <dbReference type="Proteomes" id="UP000006352"/>
    </source>
</evidence>
<dbReference type="InterPro" id="IPR005123">
    <property type="entry name" value="Oxoglu/Fe-dep_dioxygenase_dom"/>
</dbReference>
<feature type="domain" description="Fe2OG dioxygenase" evidence="1">
    <location>
        <begin position="123"/>
        <end position="239"/>
    </location>
</feature>
<name>J4GWZ0_9APHY</name>
<dbReference type="HOGENOM" id="CLU_054792_0_0_1"/>
<dbReference type="Gene3D" id="2.60.120.590">
    <property type="entry name" value="Alpha-ketoglutarate-dependent dioxygenase AlkB-like"/>
    <property type="match status" value="1"/>
</dbReference>
<sequence>MSSSNKTPPTPVGEGDSFLVLDFLPPDLADAVFEQLRGEVQWNLSAGGPVPRLVAVEGEINPDGTCVSARLSSIPAFHRPTLCTPPLSYPIYRHPADESPPLLPFSPTVARIRRHVQDALQQPVNHVLIQHYRSGADYISEHSDKTVDVVRGSRIVNVSVGAQRVMTLRTKKDAQRTPGDARAVQRVLLPHNSMFVLGPATNMRWLHGIRADKRPQHEKAGAECRAGGERISLTFRHIGTFLTPGEGYIYGQGAKSKTRDAARPVVRGGPEAEELLAAFGAENHASEFDWEVAYGEGSDVLHFSVFNSGD</sequence>
<reference evidence="2 3" key="1">
    <citation type="journal article" date="2012" name="Appl. Environ. Microbiol.">
        <title>Short-read sequencing for genomic analysis of the brown rot fungus Fibroporia radiculosa.</title>
        <authorList>
            <person name="Tang J.D."/>
            <person name="Perkins A.D."/>
            <person name="Sonstegard T.S."/>
            <person name="Schroeder S.G."/>
            <person name="Burgess S.C."/>
            <person name="Diehl S.V."/>
        </authorList>
    </citation>
    <scope>NUCLEOTIDE SEQUENCE [LARGE SCALE GENOMIC DNA]</scope>
    <source>
        <strain evidence="2 3">TFFH 294</strain>
    </source>
</reference>
<organism evidence="2 3">
    <name type="scientific">Fibroporia radiculosa</name>
    <dbReference type="NCBI Taxonomy" id="599839"/>
    <lineage>
        <taxon>Eukaryota</taxon>
        <taxon>Fungi</taxon>
        <taxon>Dikarya</taxon>
        <taxon>Basidiomycota</taxon>
        <taxon>Agaricomycotina</taxon>
        <taxon>Agaricomycetes</taxon>
        <taxon>Polyporales</taxon>
        <taxon>Fibroporiaceae</taxon>
        <taxon>Fibroporia</taxon>
    </lineage>
</organism>
<dbReference type="Proteomes" id="UP000006352">
    <property type="component" value="Unassembled WGS sequence"/>
</dbReference>
<evidence type="ECO:0000313" key="2">
    <source>
        <dbReference type="EMBL" id="CCM06275.1"/>
    </source>
</evidence>
<dbReference type="OrthoDB" id="445341at2759"/>
<dbReference type="GO" id="GO:0006307">
    <property type="term" value="P:DNA alkylation repair"/>
    <property type="evidence" value="ECO:0007669"/>
    <property type="project" value="InterPro"/>
</dbReference>
<dbReference type="STRING" id="599839.J4GWZ0"/>
<dbReference type="SUPFAM" id="SSF51197">
    <property type="entry name" value="Clavaminate synthase-like"/>
    <property type="match status" value="1"/>
</dbReference>
<dbReference type="PROSITE" id="PS51471">
    <property type="entry name" value="FE2OG_OXY"/>
    <property type="match status" value="1"/>
</dbReference>
<evidence type="ECO:0000259" key="1">
    <source>
        <dbReference type="PROSITE" id="PS51471"/>
    </source>
</evidence>
<dbReference type="InterPro" id="IPR032854">
    <property type="entry name" value="ALKBH3"/>
</dbReference>
<keyword evidence="3" id="KW-1185">Reference proteome</keyword>
<proteinExistence type="predicted"/>
<dbReference type="GeneID" id="24101175"/>
<dbReference type="InParanoid" id="J4GWZ0"/>
<protein>
    <recommendedName>
        <fullName evidence="1">Fe2OG dioxygenase domain-containing protein</fullName>
    </recommendedName>
</protein>
<dbReference type="PANTHER" id="PTHR31212">
    <property type="entry name" value="ALPHA-KETOGLUTARATE-DEPENDENT DIOXYGENASE ALKB HOMOLOG 3"/>
    <property type="match status" value="1"/>
</dbReference>
<dbReference type="GO" id="GO:0051213">
    <property type="term" value="F:dioxygenase activity"/>
    <property type="evidence" value="ECO:0007669"/>
    <property type="project" value="InterPro"/>
</dbReference>
<gene>
    <name evidence="2" type="ORF">FIBRA_08525</name>
</gene>
<accession>J4GWZ0</accession>
<dbReference type="EMBL" id="HE797271">
    <property type="protein sequence ID" value="CCM06275.1"/>
    <property type="molecule type" value="Genomic_DNA"/>
</dbReference>
<dbReference type="RefSeq" id="XP_012185558.1">
    <property type="nucleotide sequence ID" value="XM_012330168.1"/>
</dbReference>
<dbReference type="PANTHER" id="PTHR31212:SF5">
    <property type="entry name" value="ISOCHORISMATASE FAMILY PROTEIN FAMILY (AFU_ORTHOLOGUE AFUA_3G14500)"/>
    <property type="match status" value="1"/>
</dbReference>
<dbReference type="InterPro" id="IPR027450">
    <property type="entry name" value="AlkB-like"/>
</dbReference>
<dbReference type="Pfam" id="PF13532">
    <property type="entry name" value="2OG-FeII_Oxy_2"/>
    <property type="match status" value="1"/>
</dbReference>
<dbReference type="InterPro" id="IPR037151">
    <property type="entry name" value="AlkB-like_sf"/>
</dbReference>